<keyword evidence="8" id="KW-1185">Reference proteome</keyword>
<evidence type="ECO:0000256" key="2">
    <source>
        <dbReference type="ARBA" id="ARBA00008072"/>
    </source>
</evidence>
<comment type="cofactor">
    <cofactor evidence="1">
        <name>Zn(2+)</name>
        <dbReference type="ChEBI" id="CHEBI:29105"/>
    </cofactor>
</comment>
<dbReference type="GO" id="GO:0046872">
    <property type="term" value="F:metal ion binding"/>
    <property type="evidence" value="ECO:0007669"/>
    <property type="project" value="UniProtKB-KW"/>
</dbReference>
<gene>
    <name evidence="7" type="primary">adhP_4</name>
    <name evidence="7" type="ORF">IWT30_01167</name>
</gene>
<keyword evidence="3" id="KW-0479">Metal-binding</keyword>
<comment type="similarity">
    <text evidence="2">Belongs to the zinc-containing alcohol dehydrogenase family.</text>
</comment>
<feature type="domain" description="Alcohol dehydrogenase-like C-terminal" evidence="6">
    <location>
        <begin position="19"/>
        <end position="134"/>
    </location>
</feature>
<comment type="caution">
    <text evidence="7">The sequence shown here is derived from an EMBL/GenBank/DDBJ whole genome shotgun (WGS) entry which is preliminary data.</text>
</comment>
<dbReference type="Gene3D" id="3.90.180.10">
    <property type="entry name" value="Medium-chain alcohol dehydrogenases, catalytic domain"/>
    <property type="match status" value="1"/>
</dbReference>
<evidence type="ECO:0000256" key="5">
    <source>
        <dbReference type="ARBA" id="ARBA00023002"/>
    </source>
</evidence>
<dbReference type="RefSeq" id="WP_225360237.1">
    <property type="nucleotide sequence ID" value="NZ_BCMF01000005.1"/>
</dbReference>
<dbReference type="Pfam" id="PF00107">
    <property type="entry name" value="ADH_zinc_N"/>
    <property type="match status" value="1"/>
</dbReference>
<keyword evidence="4" id="KW-0862">Zinc</keyword>
<dbReference type="EMBL" id="BCMF01000005">
    <property type="protein sequence ID" value="GAW99206.1"/>
    <property type="molecule type" value="Genomic_DNA"/>
</dbReference>
<accession>A0A1Z5IBK6</accession>
<dbReference type="GO" id="GO:0016491">
    <property type="term" value="F:oxidoreductase activity"/>
    <property type="evidence" value="ECO:0007669"/>
    <property type="project" value="UniProtKB-KW"/>
</dbReference>
<sequence>MNYLKPEFGSSIIIYGTGAVGLSAMMAAKIAGMNHIIVVDLHDNRLALAKKLGATETINSSKEDPAAVVKAILPAGIDYSLDTTGVASVIKQATAVLRPGGKVMLLGLAGDVTFNVQQDIMGESKTVAGVIEGDAIPQLFIPKLIDYYKRGMFPFDQLIKFYKFDDINQAFADSASGDVIKPVIKIGE</sequence>
<reference evidence="7 8" key="1">
    <citation type="submission" date="2015-11" db="EMBL/GenBank/DDBJ databases">
        <title>Draft genome sequences of new species of the genus Lactobacillus isolated from orchardgrass silage.</title>
        <authorList>
            <person name="Tohno M."/>
            <person name="Tanizawa Y."/>
            <person name="Arita M."/>
        </authorList>
    </citation>
    <scope>NUCLEOTIDE SEQUENCE [LARGE SCALE GENOMIC DNA]</scope>
    <source>
        <strain evidence="7 8">IWT30</strain>
    </source>
</reference>
<dbReference type="Proteomes" id="UP000198374">
    <property type="component" value="Unassembled WGS sequence"/>
</dbReference>
<dbReference type="PANTHER" id="PTHR43350">
    <property type="entry name" value="NAD-DEPENDENT ALCOHOL DEHYDROGENASE"/>
    <property type="match status" value="1"/>
</dbReference>
<evidence type="ECO:0000256" key="3">
    <source>
        <dbReference type="ARBA" id="ARBA00022723"/>
    </source>
</evidence>
<keyword evidence="5" id="KW-0560">Oxidoreductase</keyword>
<evidence type="ECO:0000259" key="6">
    <source>
        <dbReference type="Pfam" id="PF00107"/>
    </source>
</evidence>
<evidence type="ECO:0000313" key="7">
    <source>
        <dbReference type="EMBL" id="GAW99206.1"/>
    </source>
</evidence>
<dbReference type="Gene3D" id="3.40.50.720">
    <property type="entry name" value="NAD(P)-binding Rossmann-like Domain"/>
    <property type="match status" value="1"/>
</dbReference>
<proteinExistence type="inferred from homology"/>
<dbReference type="PANTHER" id="PTHR43350:SF2">
    <property type="entry name" value="GROES-LIKE ZINC-BINDING ALCOHOL DEHYDROGENASE FAMILY PROTEIN"/>
    <property type="match status" value="1"/>
</dbReference>
<evidence type="ECO:0000256" key="4">
    <source>
        <dbReference type="ARBA" id="ARBA00022833"/>
    </source>
</evidence>
<evidence type="ECO:0000256" key="1">
    <source>
        <dbReference type="ARBA" id="ARBA00001947"/>
    </source>
</evidence>
<protein>
    <submittedName>
        <fullName evidence="7">Alcohol dehydrogenase</fullName>
    </submittedName>
</protein>
<evidence type="ECO:0000313" key="8">
    <source>
        <dbReference type="Proteomes" id="UP000198374"/>
    </source>
</evidence>
<dbReference type="InterPro" id="IPR036291">
    <property type="entry name" value="NAD(P)-bd_dom_sf"/>
</dbReference>
<organism evidence="7 8">
    <name type="scientific">Secundilactobacillus mixtipabuli</name>
    <dbReference type="NCBI Taxonomy" id="1435342"/>
    <lineage>
        <taxon>Bacteria</taxon>
        <taxon>Bacillati</taxon>
        <taxon>Bacillota</taxon>
        <taxon>Bacilli</taxon>
        <taxon>Lactobacillales</taxon>
        <taxon>Lactobacillaceae</taxon>
        <taxon>Secundilactobacillus</taxon>
    </lineage>
</organism>
<name>A0A1Z5IBK6_9LACO</name>
<dbReference type="AlphaFoldDB" id="A0A1Z5IBK6"/>
<dbReference type="SUPFAM" id="SSF51735">
    <property type="entry name" value="NAD(P)-binding Rossmann-fold domains"/>
    <property type="match status" value="1"/>
</dbReference>
<dbReference type="InterPro" id="IPR013149">
    <property type="entry name" value="ADH-like_C"/>
</dbReference>